<organism evidence="3 4">
    <name type="scientific">Sphagnurus paluster</name>
    <dbReference type="NCBI Taxonomy" id="117069"/>
    <lineage>
        <taxon>Eukaryota</taxon>
        <taxon>Fungi</taxon>
        <taxon>Dikarya</taxon>
        <taxon>Basidiomycota</taxon>
        <taxon>Agaricomycotina</taxon>
        <taxon>Agaricomycetes</taxon>
        <taxon>Agaricomycetidae</taxon>
        <taxon>Agaricales</taxon>
        <taxon>Tricholomatineae</taxon>
        <taxon>Lyophyllaceae</taxon>
        <taxon>Sphagnurus</taxon>
    </lineage>
</organism>
<gene>
    <name evidence="3" type="ORF">H0H81_011000</name>
</gene>
<accession>A0A9P7KHP8</accession>
<dbReference type="Pfam" id="PF26113">
    <property type="entry name" value="GH16_XgeA"/>
    <property type="match status" value="1"/>
</dbReference>
<sequence>MRHISLALSIVSLALNIGRALGGSYDQTNSHAGRGFLDNFSFEAIRDPTNGRVNYVDAATAAKANLTYATADRFVLRSDFKKYLSSSGVGRDSVRIISNREYKTSVLVYVVAAFGFLFGSGPGLMGEIDILEGINDQAPNAVTLHTSSGTPWNAQAPLSRSGSGRGLPAMSRGMSRMALPLLTRTTG</sequence>
<dbReference type="Proteomes" id="UP000717328">
    <property type="component" value="Unassembled WGS sequence"/>
</dbReference>
<evidence type="ECO:0000256" key="2">
    <source>
        <dbReference type="SAM" id="SignalP"/>
    </source>
</evidence>
<dbReference type="AlphaFoldDB" id="A0A9P7KHP8"/>
<feature type="compositionally biased region" description="Polar residues" evidence="1">
    <location>
        <begin position="150"/>
        <end position="162"/>
    </location>
</feature>
<feature type="signal peptide" evidence="2">
    <location>
        <begin position="1"/>
        <end position="22"/>
    </location>
</feature>
<feature type="chain" id="PRO_5040490958" evidence="2">
    <location>
        <begin position="23"/>
        <end position="187"/>
    </location>
</feature>
<dbReference type="OrthoDB" id="192832at2759"/>
<keyword evidence="2" id="KW-0732">Signal</keyword>
<name>A0A9P7KHP8_9AGAR</name>
<comment type="caution">
    <text evidence="3">The sequence shown here is derived from an EMBL/GenBank/DDBJ whole genome shotgun (WGS) entry which is preliminary data.</text>
</comment>
<keyword evidence="4" id="KW-1185">Reference proteome</keyword>
<protein>
    <submittedName>
        <fullName evidence="3">Uncharacterized protein</fullName>
    </submittedName>
</protein>
<proteinExistence type="predicted"/>
<evidence type="ECO:0000256" key="1">
    <source>
        <dbReference type="SAM" id="MobiDB-lite"/>
    </source>
</evidence>
<dbReference type="SUPFAM" id="SSF49899">
    <property type="entry name" value="Concanavalin A-like lectins/glucanases"/>
    <property type="match status" value="1"/>
</dbReference>
<dbReference type="EMBL" id="JABCKI010000360">
    <property type="protein sequence ID" value="KAG5650803.1"/>
    <property type="molecule type" value="Genomic_DNA"/>
</dbReference>
<evidence type="ECO:0000313" key="3">
    <source>
        <dbReference type="EMBL" id="KAG5650803.1"/>
    </source>
</evidence>
<feature type="region of interest" description="Disordered" evidence="1">
    <location>
        <begin position="150"/>
        <end position="169"/>
    </location>
</feature>
<reference evidence="3" key="1">
    <citation type="submission" date="2021-02" db="EMBL/GenBank/DDBJ databases">
        <authorList>
            <person name="Nieuwenhuis M."/>
            <person name="Van De Peppel L.J.J."/>
        </authorList>
    </citation>
    <scope>NUCLEOTIDE SEQUENCE</scope>
    <source>
        <strain evidence="3">D49</strain>
    </source>
</reference>
<dbReference type="InterPro" id="IPR013320">
    <property type="entry name" value="ConA-like_dom_sf"/>
</dbReference>
<dbReference type="Gene3D" id="2.60.120.200">
    <property type="match status" value="1"/>
</dbReference>
<evidence type="ECO:0000313" key="4">
    <source>
        <dbReference type="Proteomes" id="UP000717328"/>
    </source>
</evidence>
<reference evidence="3" key="2">
    <citation type="submission" date="2021-10" db="EMBL/GenBank/DDBJ databases">
        <title>Phylogenomics reveals ancestral predisposition of the termite-cultivated fungus Termitomyces towards a domesticated lifestyle.</title>
        <authorList>
            <person name="Auxier B."/>
            <person name="Grum-Grzhimaylo A."/>
            <person name="Cardenas M.E."/>
            <person name="Lodge J.D."/>
            <person name="Laessoe T."/>
            <person name="Pedersen O."/>
            <person name="Smith M.E."/>
            <person name="Kuyper T.W."/>
            <person name="Franco-Molano E.A."/>
            <person name="Baroni T.J."/>
            <person name="Aanen D.K."/>
        </authorList>
    </citation>
    <scope>NUCLEOTIDE SEQUENCE</scope>
    <source>
        <strain evidence="3">D49</strain>
    </source>
</reference>